<accession>A0A7I8DDI1</accession>
<reference evidence="1 2" key="1">
    <citation type="submission" date="2020-08" db="EMBL/GenBank/DDBJ databases">
        <title>Complete Genome Sequence of Effusibacillus dendaii Strain skT53, Isolated from Farmland soil.</title>
        <authorList>
            <person name="Konishi T."/>
            <person name="Kawasaki H."/>
        </authorList>
    </citation>
    <scope>NUCLEOTIDE SEQUENCE [LARGE SCALE GENOMIC DNA]</scope>
    <source>
        <strain evidence="2">skT53</strain>
    </source>
</reference>
<dbReference type="KEGG" id="eff:skT53_32580"/>
<protein>
    <submittedName>
        <fullName evidence="1">Uncharacterized protein</fullName>
    </submittedName>
</protein>
<gene>
    <name evidence="1" type="ORF">skT53_32580</name>
</gene>
<evidence type="ECO:0000313" key="1">
    <source>
        <dbReference type="EMBL" id="BCJ88273.1"/>
    </source>
</evidence>
<organism evidence="1 2">
    <name type="scientific">Effusibacillus dendaii</name>
    <dbReference type="NCBI Taxonomy" id="2743772"/>
    <lineage>
        <taxon>Bacteria</taxon>
        <taxon>Bacillati</taxon>
        <taxon>Bacillota</taxon>
        <taxon>Bacilli</taxon>
        <taxon>Bacillales</taxon>
        <taxon>Alicyclobacillaceae</taxon>
        <taxon>Effusibacillus</taxon>
    </lineage>
</organism>
<dbReference type="Proteomes" id="UP000593802">
    <property type="component" value="Chromosome"/>
</dbReference>
<proteinExistence type="predicted"/>
<dbReference type="AlphaFoldDB" id="A0A7I8DDI1"/>
<keyword evidence="2" id="KW-1185">Reference proteome</keyword>
<evidence type="ECO:0000313" key="2">
    <source>
        <dbReference type="Proteomes" id="UP000593802"/>
    </source>
</evidence>
<dbReference type="RefSeq" id="WP_200758908.1">
    <property type="nucleotide sequence ID" value="NZ_AP023366.1"/>
</dbReference>
<dbReference type="EMBL" id="AP023366">
    <property type="protein sequence ID" value="BCJ88273.1"/>
    <property type="molecule type" value="Genomic_DNA"/>
</dbReference>
<name>A0A7I8DDI1_9BACL</name>
<sequence length="71" mass="8096">MKVQKLLMQDTTLAELRKLCPEAKRLAGNRKEIQFVRSVLIAAIGEKRGWICGLYTQQGIMKDTNHKPNRG</sequence>